<evidence type="ECO:0000256" key="1">
    <source>
        <dbReference type="SAM" id="MobiDB-lite"/>
    </source>
</evidence>
<dbReference type="WBParaSite" id="TREG1_55430.1">
    <property type="protein sequence ID" value="TREG1_55430.1"/>
    <property type="gene ID" value="TREG1_55430"/>
</dbReference>
<dbReference type="AlphaFoldDB" id="A0AA85K1M0"/>
<evidence type="ECO:0000313" key="2">
    <source>
        <dbReference type="Proteomes" id="UP000050795"/>
    </source>
</evidence>
<reference evidence="2" key="1">
    <citation type="submission" date="2022-06" db="EMBL/GenBank/DDBJ databases">
        <authorList>
            <person name="Berger JAMES D."/>
            <person name="Berger JAMES D."/>
        </authorList>
    </citation>
    <scope>NUCLEOTIDE SEQUENCE [LARGE SCALE GENOMIC DNA]</scope>
</reference>
<dbReference type="Proteomes" id="UP000050795">
    <property type="component" value="Unassembled WGS sequence"/>
</dbReference>
<sequence length="411" mass="47256">MVFRIEVNLGNRFLLLKTMKRRFGNIQTSNLFSMNSTTPKHIRHCQKFCTFCSPERYTIMIHNENVNQIHYTMCPYDELLIMAKSIHTSLVSDTGGNNNCLKILVLSITCGKLSNFTKCNPVLITPDNNINNNDNNTGQNDSTKQTTSNTPQNTTVSINIQTINKSVKRRRHHKLDSKQSKTKSNWGIINIPPTCENIHSNVLIELNKSFNNVTMEDGKKNISSTDDNNNNHQNHHNYCYYYYYYYCYHYYYSLQKIPYYKSLWHEKILDVKTKDTGVIQSKEKNNCNVVYGHNNTNQYAKEKYADKVVKVTPENDIDNEVMRYMTQSDLIKSCAQIQTRSQRLTKLKSGILPMVNSRPPEPVGCQLLEMTTAPVSKVLYLQNTGNQSGLIPSGKRKTDDRTKASLNTITP</sequence>
<keyword evidence="2" id="KW-1185">Reference proteome</keyword>
<feature type="compositionally biased region" description="Polar residues" evidence="1">
    <location>
        <begin position="142"/>
        <end position="153"/>
    </location>
</feature>
<evidence type="ECO:0000313" key="3">
    <source>
        <dbReference type="WBParaSite" id="TREG1_55430.1"/>
    </source>
</evidence>
<accession>A0AA85K1M0</accession>
<protein>
    <submittedName>
        <fullName evidence="3">Uncharacterized protein</fullName>
    </submittedName>
</protein>
<organism evidence="2 3">
    <name type="scientific">Trichobilharzia regenti</name>
    <name type="common">Nasal bird schistosome</name>
    <dbReference type="NCBI Taxonomy" id="157069"/>
    <lineage>
        <taxon>Eukaryota</taxon>
        <taxon>Metazoa</taxon>
        <taxon>Spiralia</taxon>
        <taxon>Lophotrochozoa</taxon>
        <taxon>Platyhelminthes</taxon>
        <taxon>Trematoda</taxon>
        <taxon>Digenea</taxon>
        <taxon>Strigeidida</taxon>
        <taxon>Schistosomatoidea</taxon>
        <taxon>Schistosomatidae</taxon>
        <taxon>Trichobilharzia</taxon>
    </lineage>
</organism>
<feature type="region of interest" description="Disordered" evidence="1">
    <location>
        <begin position="386"/>
        <end position="411"/>
    </location>
</feature>
<name>A0AA85K1M0_TRIRE</name>
<feature type="region of interest" description="Disordered" evidence="1">
    <location>
        <begin position="127"/>
        <end position="153"/>
    </location>
</feature>
<reference evidence="3" key="2">
    <citation type="submission" date="2023-11" db="UniProtKB">
        <authorList>
            <consortium name="WormBaseParasite"/>
        </authorList>
    </citation>
    <scope>IDENTIFICATION</scope>
</reference>
<feature type="compositionally biased region" description="Low complexity" evidence="1">
    <location>
        <begin position="127"/>
        <end position="141"/>
    </location>
</feature>
<proteinExistence type="predicted"/>